<evidence type="ECO:0000313" key="1">
    <source>
        <dbReference type="EMBL" id="MCH4552329.1"/>
    </source>
</evidence>
<keyword evidence="2" id="KW-1185">Reference proteome</keyword>
<evidence type="ECO:0000313" key="2">
    <source>
        <dbReference type="Proteomes" id="UP001156141"/>
    </source>
</evidence>
<sequence>MKTLILIWFISLTSLAYSQTILFKDAIPETIAEAIILSEVEITNAKSALIINNLYLDKSTEYLSSIFGDNIPENIIEVQRLIAQYDIKNLKSDCPSCDKFKAIIQGLKDSKAVIVFNKDGQIIETYETYKNVYPPLDVKDKLLSTHPNWSTSKSSLLFIYEKSENKPRSRYMVDLINADNSQKLTFNLSD</sequence>
<gene>
    <name evidence="1" type="ORF">MKW35_06830</name>
</gene>
<accession>A0ABS9RHB9</accession>
<name>A0ABS9RHB9_9FLAO</name>
<dbReference type="Proteomes" id="UP001156141">
    <property type="component" value="Unassembled WGS sequence"/>
</dbReference>
<dbReference type="RefSeq" id="WP_240572635.1">
    <property type="nucleotide sequence ID" value="NZ_CP136709.1"/>
</dbReference>
<dbReference type="EMBL" id="JAKVQD010000001">
    <property type="protein sequence ID" value="MCH4552329.1"/>
    <property type="molecule type" value="Genomic_DNA"/>
</dbReference>
<organism evidence="1 2">
    <name type="scientific">Aestuariibaculum lutulentum</name>
    <dbReference type="NCBI Taxonomy" id="2920935"/>
    <lineage>
        <taxon>Bacteria</taxon>
        <taxon>Pseudomonadati</taxon>
        <taxon>Bacteroidota</taxon>
        <taxon>Flavobacteriia</taxon>
        <taxon>Flavobacteriales</taxon>
        <taxon>Flavobacteriaceae</taxon>
    </lineage>
</organism>
<proteinExistence type="predicted"/>
<reference evidence="1" key="1">
    <citation type="submission" date="2022-02" db="EMBL/GenBank/DDBJ databases">
        <title>Aestuariibaculum sp., a marine bacterium isolated from sediment in Guangxi.</title>
        <authorList>
            <person name="Ying J."/>
        </authorList>
    </citation>
    <scope>NUCLEOTIDE SEQUENCE</scope>
    <source>
        <strain evidence="1">L182</strain>
    </source>
</reference>
<protein>
    <submittedName>
        <fullName evidence="1">Uncharacterized protein</fullName>
    </submittedName>
</protein>
<comment type="caution">
    <text evidence="1">The sequence shown here is derived from an EMBL/GenBank/DDBJ whole genome shotgun (WGS) entry which is preliminary data.</text>
</comment>